<dbReference type="EMBL" id="WMIA01000033">
    <property type="protein sequence ID" value="MTF40548.1"/>
    <property type="molecule type" value="Genomic_DNA"/>
</dbReference>
<accession>A0A844GZY7</accession>
<dbReference type="Proteomes" id="UP000437131">
    <property type="component" value="Unassembled WGS sequence"/>
</dbReference>
<keyword evidence="1" id="KW-0732">Signal</keyword>
<sequence>MLKTNTLFTFSSLLLLTFSGFSVSKEAIAQSSNKFNRQQCIQNLVKDGLKSEDASVWCNYNEQCLVRSQKEGLHAEAAKSVCDCTIKTFRNKYTTQKFREITKKSETDKKIANQLREVGEICFEEILFE</sequence>
<gene>
    <name evidence="2" type="ORF">GGC33_16680</name>
</gene>
<evidence type="ECO:0000313" key="3">
    <source>
        <dbReference type="Proteomes" id="UP000437131"/>
    </source>
</evidence>
<name>A0A844GZY7_9CHRO</name>
<proteinExistence type="predicted"/>
<reference evidence="2 3" key="1">
    <citation type="submission" date="2019-11" db="EMBL/GenBank/DDBJ databases">
        <title>Isolation of a new High Light Tolerant Cyanobacteria.</title>
        <authorList>
            <person name="Dobson Z."/>
            <person name="Vaughn N."/>
            <person name="Vaughn M."/>
            <person name="Fromme P."/>
            <person name="Mazor Y."/>
        </authorList>
    </citation>
    <scope>NUCLEOTIDE SEQUENCE [LARGE SCALE GENOMIC DNA]</scope>
    <source>
        <strain evidence="2 3">0216</strain>
    </source>
</reference>
<feature type="chain" id="PRO_5032349538" evidence="1">
    <location>
        <begin position="30"/>
        <end position="129"/>
    </location>
</feature>
<dbReference type="AlphaFoldDB" id="A0A844GZY7"/>
<comment type="caution">
    <text evidence="2">The sequence shown here is derived from an EMBL/GenBank/DDBJ whole genome shotgun (WGS) entry which is preliminary data.</text>
</comment>
<evidence type="ECO:0000313" key="2">
    <source>
        <dbReference type="EMBL" id="MTF40548.1"/>
    </source>
</evidence>
<feature type="signal peptide" evidence="1">
    <location>
        <begin position="1"/>
        <end position="29"/>
    </location>
</feature>
<evidence type="ECO:0000256" key="1">
    <source>
        <dbReference type="SAM" id="SignalP"/>
    </source>
</evidence>
<organism evidence="2 3">
    <name type="scientific">Cyanobacterium aponinum 0216</name>
    <dbReference type="NCBI Taxonomy" id="2676140"/>
    <lineage>
        <taxon>Bacteria</taxon>
        <taxon>Bacillati</taxon>
        <taxon>Cyanobacteriota</taxon>
        <taxon>Cyanophyceae</taxon>
        <taxon>Oscillatoriophycideae</taxon>
        <taxon>Chroococcales</taxon>
        <taxon>Geminocystaceae</taxon>
        <taxon>Cyanobacterium</taxon>
    </lineage>
</organism>
<protein>
    <submittedName>
        <fullName evidence="2">Uncharacterized protein</fullName>
    </submittedName>
</protein>
<dbReference type="RefSeq" id="WP_015218863.1">
    <property type="nucleotide sequence ID" value="NZ_WMIA01000033.1"/>
</dbReference>